<dbReference type="InterPro" id="IPR020806">
    <property type="entry name" value="PKS_PP-bd"/>
</dbReference>
<dbReference type="RefSeq" id="WP_285437291.1">
    <property type="nucleotide sequence ID" value="NZ_JASJUS010000096.1"/>
</dbReference>
<feature type="compositionally biased region" description="Basic residues" evidence="3">
    <location>
        <begin position="456"/>
        <end position="475"/>
    </location>
</feature>
<dbReference type="SUPFAM" id="SSF56801">
    <property type="entry name" value="Acetyl-CoA synthetase-like"/>
    <property type="match status" value="1"/>
</dbReference>
<name>A0ABT7JCZ6_9ACTN</name>
<comment type="caution">
    <text evidence="5">The sequence shown here is derived from an EMBL/GenBank/DDBJ whole genome shotgun (WGS) entry which is preliminary data.</text>
</comment>
<evidence type="ECO:0000313" key="5">
    <source>
        <dbReference type="EMBL" id="MDL2082227.1"/>
    </source>
</evidence>
<dbReference type="CDD" id="cd05930">
    <property type="entry name" value="A_NRPS"/>
    <property type="match status" value="1"/>
</dbReference>
<protein>
    <submittedName>
        <fullName evidence="5">Non-ribosomal peptide synthetase</fullName>
    </submittedName>
</protein>
<dbReference type="Pfam" id="PF13193">
    <property type="entry name" value="AMP-binding_C"/>
    <property type="match status" value="1"/>
</dbReference>
<keyword evidence="1" id="KW-0596">Phosphopantetheine</keyword>
<feature type="domain" description="Carrier" evidence="4">
    <location>
        <begin position="367"/>
        <end position="442"/>
    </location>
</feature>
<dbReference type="Proteomes" id="UP001241926">
    <property type="component" value="Unassembled WGS sequence"/>
</dbReference>
<dbReference type="Pfam" id="PF00550">
    <property type="entry name" value="PP-binding"/>
    <property type="match status" value="1"/>
</dbReference>
<dbReference type="Gene3D" id="1.10.1200.10">
    <property type="entry name" value="ACP-like"/>
    <property type="match status" value="1"/>
</dbReference>
<evidence type="ECO:0000259" key="4">
    <source>
        <dbReference type="PROSITE" id="PS50075"/>
    </source>
</evidence>
<organism evidence="5 6">
    <name type="scientific">Streptomyces fuscus</name>
    <dbReference type="NCBI Taxonomy" id="3048495"/>
    <lineage>
        <taxon>Bacteria</taxon>
        <taxon>Bacillati</taxon>
        <taxon>Actinomycetota</taxon>
        <taxon>Actinomycetes</taxon>
        <taxon>Kitasatosporales</taxon>
        <taxon>Streptomycetaceae</taxon>
        <taxon>Streptomyces</taxon>
    </lineage>
</organism>
<dbReference type="EMBL" id="JASJUS010000096">
    <property type="protein sequence ID" value="MDL2082227.1"/>
    <property type="molecule type" value="Genomic_DNA"/>
</dbReference>
<dbReference type="SUPFAM" id="SSF47336">
    <property type="entry name" value="ACP-like"/>
    <property type="match status" value="1"/>
</dbReference>
<dbReference type="SMART" id="SM00823">
    <property type="entry name" value="PKS_PP"/>
    <property type="match status" value="1"/>
</dbReference>
<dbReference type="Gene3D" id="3.40.50.12780">
    <property type="entry name" value="N-terminal domain of ligase-like"/>
    <property type="match status" value="1"/>
</dbReference>
<dbReference type="PANTHER" id="PTHR45527:SF1">
    <property type="entry name" value="FATTY ACID SYNTHASE"/>
    <property type="match status" value="1"/>
</dbReference>
<sequence length="475" mass="51412">PDHHTTPDHLAYVIYTSGSTGTPKGAMIQHSGVVNMAGALRREYRLHTGSRILQFASLAFDASAFEILSMFGVGGAVVLASRPQLMPGGELENTIRTYGINTITLPPSVLERADTSFLEQLDVLIVGGEASNPESWQAWQRCPRLINGYGPSEATVCVITYDGRGTVSGSVPIGRPVANTEVFVVDRADRLVPVGVPGELLVGGASVGRGYLNRPELTAEKFVEVEIGGTTRRVYRTGDLVRWLPSGDLEFLGRIDTQVKIRGIRIELGEIEARLVAHQGVASAVAVVREDSVGDKRLVAYVVPHQGATLDTTGMRRWCGDSLPDHMVPAAFVVLDALPLTPNGKVDRRALPAPESDRPDLAAQYVAPRDEIEAAIAGIWAEVLGVDQVGVHDNFFDLGGHSLLLTQVRGHLATRLDLSIPMVALFQHTSVRALTRYLSDRDTAPVDDTALARSRQSGRTRLSQRRRRSSSRGDI</sequence>
<dbReference type="PROSITE" id="PS00012">
    <property type="entry name" value="PHOSPHOPANTETHEINE"/>
    <property type="match status" value="1"/>
</dbReference>
<dbReference type="InterPro" id="IPR009081">
    <property type="entry name" value="PP-bd_ACP"/>
</dbReference>
<reference evidence="5 6" key="1">
    <citation type="submission" date="2023-05" db="EMBL/GenBank/DDBJ databases">
        <title>Streptomyces fuscus sp. nov., a brown-black pigment producing actinomyces isolated from dry sand of Sea duck farm.</title>
        <authorList>
            <person name="Xie J."/>
            <person name="Shen N."/>
        </authorList>
    </citation>
    <scope>NUCLEOTIDE SEQUENCE [LARGE SCALE GENOMIC DNA]</scope>
    <source>
        <strain evidence="5 6">GXMU-J15</strain>
    </source>
</reference>
<dbReference type="PROSITE" id="PS50075">
    <property type="entry name" value="CARRIER"/>
    <property type="match status" value="1"/>
</dbReference>
<evidence type="ECO:0000256" key="3">
    <source>
        <dbReference type="SAM" id="MobiDB-lite"/>
    </source>
</evidence>
<dbReference type="InterPro" id="IPR020845">
    <property type="entry name" value="AMP-binding_CS"/>
</dbReference>
<dbReference type="InterPro" id="IPR045851">
    <property type="entry name" value="AMP-bd_C_sf"/>
</dbReference>
<dbReference type="PANTHER" id="PTHR45527">
    <property type="entry name" value="NONRIBOSOMAL PEPTIDE SYNTHETASE"/>
    <property type="match status" value="1"/>
</dbReference>
<dbReference type="InterPro" id="IPR000873">
    <property type="entry name" value="AMP-dep_synth/lig_dom"/>
</dbReference>
<dbReference type="InterPro" id="IPR036736">
    <property type="entry name" value="ACP-like_sf"/>
</dbReference>
<evidence type="ECO:0000313" key="6">
    <source>
        <dbReference type="Proteomes" id="UP001241926"/>
    </source>
</evidence>
<evidence type="ECO:0000256" key="2">
    <source>
        <dbReference type="ARBA" id="ARBA00022553"/>
    </source>
</evidence>
<accession>A0ABT7JCZ6</accession>
<evidence type="ECO:0000256" key="1">
    <source>
        <dbReference type="ARBA" id="ARBA00022450"/>
    </source>
</evidence>
<keyword evidence="2" id="KW-0597">Phosphoprotein</keyword>
<dbReference type="NCBIfam" id="TIGR01733">
    <property type="entry name" value="AA-adenyl-dom"/>
    <property type="match status" value="1"/>
</dbReference>
<proteinExistence type="predicted"/>
<feature type="region of interest" description="Disordered" evidence="3">
    <location>
        <begin position="449"/>
        <end position="475"/>
    </location>
</feature>
<dbReference type="Gene3D" id="3.30.300.30">
    <property type="match status" value="1"/>
</dbReference>
<dbReference type="InterPro" id="IPR025110">
    <property type="entry name" value="AMP-bd_C"/>
</dbReference>
<dbReference type="InterPro" id="IPR020459">
    <property type="entry name" value="AMP-binding"/>
</dbReference>
<keyword evidence="6" id="KW-1185">Reference proteome</keyword>
<dbReference type="PRINTS" id="PR00154">
    <property type="entry name" value="AMPBINDING"/>
</dbReference>
<dbReference type="InterPro" id="IPR006162">
    <property type="entry name" value="Ppantetheine_attach_site"/>
</dbReference>
<dbReference type="InterPro" id="IPR042099">
    <property type="entry name" value="ANL_N_sf"/>
</dbReference>
<feature type="non-terminal residue" evidence="5">
    <location>
        <position position="1"/>
    </location>
</feature>
<dbReference type="InterPro" id="IPR010071">
    <property type="entry name" value="AA_adenyl_dom"/>
</dbReference>
<dbReference type="Pfam" id="PF00501">
    <property type="entry name" value="AMP-binding"/>
    <property type="match status" value="1"/>
</dbReference>
<dbReference type="PROSITE" id="PS00455">
    <property type="entry name" value="AMP_BINDING"/>
    <property type="match status" value="1"/>
</dbReference>
<gene>
    <name evidence="5" type="ORF">QNN03_38075</name>
</gene>